<feature type="transmembrane region" description="Helical" evidence="1">
    <location>
        <begin position="124"/>
        <end position="145"/>
    </location>
</feature>
<dbReference type="GeneID" id="78463831"/>
<keyword evidence="1" id="KW-0472">Membrane</keyword>
<sequence length="230" mass="25414">MSYTYFAFFMGLLGSVHCAAMCGPLIFAIEGRQGIGWRALTNKVLYQLGRILTYGSIGLSLGTIGTLAQIQGWQRALSWSTGILLVLIALLHFMGRANQTVSHWQTMAVQPFVRLLSRWLLKPGGSFIAGILNGLLPCGMVYMALVSAINADGPKQSFLFMLYFGLGTLPLLFLFSFLGNFSRSFKLGFSKWIPFLYLLLGIWFMLRGANLNIPYLSPLIHIEGAVNCIS</sequence>
<feature type="transmembrane region" description="Helical" evidence="1">
    <location>
        <begin position="76"/>
        <end position="95"/>
    </location>
</feature>
<dbReference type="PANTHER" id="PTHR42208:SF1">
    <property type="entry name" value="HEAVY METAL TRANSPORTER"/>
    <property type="match status" value="1"/>
</dbReference>
<dbReference type="EMBL" id="LR590484">
    <property type="protein sequence ID" value="VTR44981.1"/>
    <property type="molecule type" value="Genomic_DNA"/>
</dbReference>
<evidence type="ECO:0000313" key="3">
    <source>
        <dbReference type="EMBL" id="MEZ0453281.1"/>
    </source>
</evidence>
<proteinExistence type="predicted"/>
<evidence type="ECO:0000313" key="6">
    <source>
        <dbReference type="Proteomes" id="UP001566204"/>
    </source>
</evidence>
<feature type="transmembrane region" description="Helical" evidence="1">
    <location>
        <begin position="157"/>
        <end position="177"/>
    </location>
</feature>
<dbReference type="EMBL" id="JBEOQB010000005">
    <property type="protein sequence ID" value="MEZ0453281.1"/>
    <property type="molecule type" value="Genomic_DNA"/>
</dbReference>
<dbReference type="PANTHER" id="PTHR42208">
    <property type="entry name" value="HEAVY METAL TRANSPORTER-RELATED"/>
    <property type="match status" value="1"/>
</dbReference>
<evidence type="ECO:0000313" key="4">
    <source>
        <dbReference type="EMBL" id="VTR44981.1"/>
    </source>
</evidence>
<dbReference type="InterPro" id="IPR039447">
    <property type="entry name" value="UreH-like_TM_dom"/>
</dbReference>
<gene>
    <name evidence="3" type="ORF">ABTW24_16920</name>
    <name evidence="4" type="ORF">NCTC11429_03141</name>
</gene>
<dbReference type="AlphaFoldDB" id="A0A4U9VNI5"/>
<dbReference type="KEGG" id="stha:NCTC11429_03141"/>
<protein>
    <submittedName>
        <fullName evidence="3">Sulfite exporter TauE/SafE family protein</fullName>
    </submittedName>
    <submittedName>
        <fullName evidence="4">Uncharacterized conserved protein</fullName>
    </submittedName>
</protein>
<feature type="transmembrane region" description="Helical" evidence="1">
    <location>
        <begin position="51"/>
        <end position="70"/>
    </location>
</feature>
<dbReference type="Proteomes" id="UP000308196">
    <property type="component" value="Chromosome"/>
</dbReference>
<feature type="transmembrane region" description="Helical" evidence="1">
    <location>
        <begin position="189"/>
        <end position="206"/>
    </location>
</feature>
<name>A0A4U9VNI5_9SPHI</name>
<dbReference type="Pfam" id="PF13386">
    <property type="entry name" value="DsbD_2"/>
    <property type="match status" value="1"/>
</dbReference>
<reference evidence="3 6" key="2">
    <citation type="submission" date="2024-06" db="EMBL/GenBank/DDBJ databases">
        <title>Soil Sphingobacterium thalpophilum.</title>
        <authorList>
            <person name="Yang J."/>
            <person name="Li J."/>
        </authorList>
    </citation>
    <scope>NUCLEOTIDE SEQUENCE [LARGE SCALE GENOMIC DNA]</scope>
    <source>
        <strain evidence="3 6">22g91tb</strain>
    </source>
</reference>
<accession>A0A4U9VNI5</accession>
<evidence type="ECO:0000259" key="2">
    <source>
        <dbReference type="Pfam" id="PF13386"/>
    </source>
</evidence>
<keyword evidence="1" id="KW-0812">Transmembrane</keyword>
<evidence type="ECO:0000256" key="1">
    <source>
        <dbReference type="SAM" id="Phobius"/>
    </source>
</evidence>
<organism evidence="4 5">
    <name type="scientific">Sphingobacterium thalpophilum</name>
    <dbReference type="NCBI Taxonomy" id="259"/>
    <lineage>
        <taxon>Bacteria</taxon>
        <taxon>Pseudomonadati</taxon>
        <taxon>Bacteroidota</taxon>
        <taxon>Sphingobacteriia</taxon>
        <taxon>Sphingobacteriales</taxon>
        <taxon>Sphingobacteriaceae</taxon>
        <taxon>Sphingobacterium</taxon>
    </lineage>
</organism>
<dbReference type="Proteomes" id="UP001566204">
    <property type="component" value="Unassembled WGS sequence"/>
</dbReference>
<evidence type="ECO:0000313" key="5">
    <source>
        <dbReference type="Proteomes" id="UP000308196"/>
    </source>
</evidence>
<feature type="domain" description="Urease accessory protein UreH-like transmembrane" evidence="2">
    <location>
        <begin position="7"/>
        <end position="203"/>
    </location>
</feature>
<keyword evidence="6" id="KW-1185">Reference proteome</keyword>
<feature type="transmembrane region" description="Helical" evidence="1">
    <location>
        <begin position="6"/>
        <end position="30"/>
    </location>
</feature>
<reference evidence="4 5" key="1">
    <citation type="submission" date="2019-05" db="EMBL/GenBank/DDBJ databases">
        <authorList>
            <consortium name="Pathogen Informatics"/>
        </authorList>
    </citation>
    <scope>NUCLEOTIDE SEQUENCE [LARGE SCALE GENOMIC DNA]</scope>
    <source>
        <strain evidence="4 5">NCTC11429</strain>
    </source>
</reference>
<keyword evidence="1" id="KW-1133">Transmembrane helix</keyword>
<dbReference type="RefSeq" id="WP_028069183.1">
    <property type="nucleotide sequence ID" value="NZ_CP141191.1"/>
</dbReference>
<dbReference type="STRING" id="1123265.GCA_000686625_01670"/>